<dbReference type="Proteomes" id="UP001159427">
    <property type="component" value="Unassembled WGS sequence"/>
</dbReference>
<evidence type="ECO:0000313" key="2">
    <source>
        <dbReference type="EMBL" id="CAH3167546.1"/>
    </source>
</evidence>
<gene>
    <name evidence="2" type="ORF">PEVE_00006097</name>
</gene>
<reference evidence="2 3" key="1">
    <citation type="submission" date="2022-05" db="EMBL/GenBank/DDBJ databases">
        <authorList>
            <consortium name="Genoscope - CEA"/>
            <person name="William W."/>
        </authorList>
    </citation>
    <scope>NUCLEOTIDE SEQUENCE [LARGE SCALE GENOMIC DNA]</scope>
</reference>
<dbReference type="PANTHER" id="PTHR46989">
    <property type="entry name" value="USP DOMAIN-CONTAINING PROTEIN"/>
    <property type="match status" value="1"/>
</dbReference>
<evidence type="ECO:0000313" key="3">
    <source>
        <dbReference type="Proteomes" id="UP001159427"/>
    </source>
</evidence>
<dbReference type="PANTHER" id="PTHR46989:SF3">
    <property type="entry name" value="USPA DOMAIN-CONTAINING PROTEIN"/>
    <property type="match status" value="1"/>
</dbReference>
<dbReference type="InterPro" id="IPR006015">
    <property type="entry name" value="Universal_stress_UspA"/>
</dbReference>
<sequence>MSETRKILVALDGSKHSEYALNWFIEKCLRPGDELIGYSAWQSPHLPTFSLKSPFQPPTEEWQKILGDIRKGIDKIDNDFSTTCQGKKIKYKFTDESMNPGEGICAAAKKENVDMIVMGTRGLSTLRRTVLGSVSDYVLHHTNLPVAVVPMPEEQPAE</sequence>
<name>A0ABN8QMV0_9CNID</name>
<dbReference type="PRINTS" id="PR01438">
    <property type="entry name" value="UNVRSLSTRESS"/>
</dbReference>
<dbReference type="SUPFAM" id="SSF52402">
    <property type="entry name" value="Adenine nucleotide alpha hydrolases-like"/>
    <property type="match status" value="1"/>
</dbReference>
<dbReference type="EMBL" id="CALNXI010001393">
    <property type="protein sequence ID" value="CAH3167546.1"/>
    <property type="molecule type" value="Genomic_DNA"/>
</dbReference>
<proteinExistence type="predicted"/>
<dbReference type="CDD" id="cd23659">
    <property type="entry name" value="USP_At3g01520-like"/>
    <property type="match status" value="1"/>
</dbReference>
<dbReference type="InterPro" id="IPR006016">
    <property type="entry name" value="UspA"/>
</dbReference>
<dbReference type="Pfam" id="PF00582">
    <property type="entry name" value="Usp"/>
    <property type="match status" value="1"/>
</dbReference>
<organism evidence="2 3">
    <name type="scientific">Porites evermanni</name>
    <dbReference type="NCBI Taxonomy" id="104178"/>
    <lineage>
        <taxon>Eukaryota</taxon>
        <taxon>Metazoa</taxon>
        <taxon>Cnidaria</taxon>
        <taxon>Anthozoa</taxon>
        <taxon>Hexacorallia</taxon>
        <taxon>Scleractinia</taxon>
        <taxon>Fungiina</taxon>
        <taxon>Poritidae</taxon>
        <taxon>Porites</taxon>
    </lineage>
</organism>
<dbReference type="Gene3D" id="3.40.50.620">
    <property type="entry name" value="HUPs"/>
    <property type="match status" value="1"/>
</dbReference>
<accession>A0ABN8QMV0</accession>
<dbReference type="InterPro" id="IPR014729">
    <property type="entry name" value="Rossmann-like_a/b/a_fold"/>
</dbReference>
<feature type="domain" description="UspA" evidence="1">
    <location>
        <begin position="4"/>
        <end position="150"/>
    </location>
</feature>
<keyword evidence="3" id="KW-1185">Reference proteome</keyword>
<evidence type="ECO:0000259" key="1">
    <source>
        <dbReference type="Pfam" id="PF00582"/>
    </source>
</evidence>
<comment type="caution">
    <text evidence="2">The sequence shown here is derived from an EMBL/GenBank/DDBJ whole genome shotgun (WGS) entry which is preliminary data.</text>
</comment>
<protein>
    <recommendedName>
        <fullName evidence="1">UspA domain-containing protein</fullName>
    </recommendedName>
</protein>